<dbReference type="InterPro" id="IPR052896">
    <property type="entry name" value="GGT-like_enzyme"/>
</dbReference>
<dbReference type="SUPFAM" id="SSF56235">
    <property type="entry name" value="N-terminal nucleophile aminohydrolases (Ntn hydrolases)"/>
    <property type="match status" value="1"/>
</dbReference>
<dbReference type="InterPro" id="IPR043138">
    <property type="entry name" value="GGT_lsub"/>
</dbReference>
<evidence type="ECO:0000313" key="1">
    <source>
        <dbReference type="EMBL" id="KAI9248258.1"/>
    </source>
</evidence>
<reference evidence="1" key="1">
    <citation type="journal article" date="2022" name="IScience">
        <title>Evolution of zygomycete secretomes and the origins of terrestrial fungal ecologies.</title>
        <authorList>
            <person name="Chang Y."/>
            <person name="Wang Y."/>
            <person name="Mondo S."/>
            <person name="Ahrendt S."/>
            <person name="Andreopoulos W."/>
            <person name="Barry K."/>
            <person name="Beard J."/>
            <person name="Benny G.L."/>
            <person name="Blankenship S."/>
            <person name="Bonito G."/>
            <person name="Cuomo C."/>
            <person name="Desiro A."/>
            <person name="Gervers K.A."/>
            <person name="Hundley H."/>
            <person name="Kuo A."/>
            <person name="LaButti K."/>
            <person name="Lang B.F."/>
            <person name="Lipzen A."/>
            <person name="O'Donnell K."/>
            <person name="Pangilinan J."/>
            <person name="Reynolds N."/>
            <person name="Sandor L."/>
            <person name="Smith M.E."/>
            <person name="Tsang A."/>
            <person name="Grigoriev I.V."/>
            <person name="Stajich J.E."/>
            <person name="Spatafora J.W."/>
        </authorList>
    </citation>
    <scope>NUCLEOTIDE SEQUENCE</scope>
    <source>
        <strain evidence="1">RSA 2281</strain>
    </source>
</reference>
<keyword evidence="2" id="KW-1185">Reference proteome</keyword>
<dbReference type="Gene3D" id="1.10.246.130">
    <property type="match status" value="1"/>
</dbReference>
<dbReference type="Proteomes" id="UP001209540">
    <property type="component" value="Unassembled WGS sequence"/>
</dbReference>
<dbReference type="EMBL" id="JAIXMP010000039">
    <property type="protein sequence ID" value="KAI9248258.1"/>
    <property type="molecule type" value="Genomic_DNA"/>
</dbReference>
<organism evidence="1 2">
    <name type="scientific">Phascolomyces articulosus</name>
    <dbReference type="NCBI Taxonomy" id="60185"/>
    <lineage>
        <taxon>Eukaryota</taxon>
        <taxon>Fungi</taxon>
        <taxon>Fungi incertae sedis</taxon>
        <taxon>Mucoromycota</taxon>
        <taxon>Mucoromycotina</taxon>
        <taxon>Mucoromycetes</taxon>
        <taxon>Mucorales</taxon>
        <taxon>Lichtheimiaceae</taxon>
        <taxon>Phascolomyces</taxon>
    </lineage>
</organism>
<protein>
    <submittedName>
        <fullName evidence="1">Nucleophile aminohydrolase</fullName>
    </submittedName>
</protein>
<evidence type="ECO:0000313" key="2">
    <source>
        <dbReference type="Proteomes" id="UP001209540"/>
    </source>
</evidence>
<proteinExistence type="predicted"/>
<dbReference type="AlphaFoldDB" id="A0AAD5JP72"/>
<reference evidence="1" key="2">
    <citation type="submission" date="2023-02" db="EMBL/GenBank/DDBJ databases">
        <authorList>
            <consortium name="DOE Joint Genome Institute"/>
            <person name="Mondo S.J."/>
            <person name="Chang Y."/>
            <person name="Wang Y."/>
            <person name="Ahrendt S."/>
            <person name="Andreopoulos W."/>
            <person name="Barry K."/>
            <person name="Beard J."/>
            <person name="Benny G.L."/>
            <person name="Blankenship S."/>
            <person name="Bonito G."/>
            <person name="Cuomo C."/>
            <person name="Desiro A."/>
            <person name="Gervers K.A."/>
            <person name="Hundley H."/>
            <person name="Kuo A."/>
            <person name="LaButti K."/>
            <person name="Lang B.F."/>
            <person name="Lipzen A."/>
            <person name="O'Donnell K."/>
            <person name="Pangilinan J."/>
            <person name="Reynolds N."/>
            <person name="Sandor L."/>
            <person name="Smith M.W."/>
            <person name="Tsang A."/>
            <person name="Grigoriev I.V."/>
            <person name="Stajich J.E."/>
            <person name="Spatafora J.W."/>
        </authorList>
    </citation>
    <scope>NUCLEOTIDE SEQUENCE</scope>
    <source>
        <strain evidence="1">RSA 2281</strain>
    </source>
</reference>
<sequence length="364" mass="40642">MKNSSSTNFETYKKRTPAALTVEYLLQQNLFQGPSLFPYDVHSITVRGAVAVWVYTLEHFGSGELNFETIVKPAIDLAENETLKIIATHGKDGFYKGRVADAIIDAIKSRGGITALLALGIFSELEKDYGLDLSKLEHNSAEYLHIIIEVLRLTFADTRYYVTDPQALPIPTEKLLSKEYFSERAKLIDFKKRNNNIGKGYPDRASDAVYFSVVDKRGSACSFMCSNCISFDHALDLPRICIFPPSLSADMNDLSSVNLATFTNINGDCIIYIEKGIGSVVVHKLEAMGHTCRIIKGYGRSKFGRCQIIRVIKKDIGYICKSMGLAASRLKFIKRKEKNKNDQMNAACKIGHIRFSPILLGKVI</sequence>
<dbReference type="PANTHER" id="PTHR43881:SF1">
    <property type="entry name" value="GAMMA-GLUTAMYLTRANSPEPTIDASE (AFU_ORTHOLOGUE AFUA_4G13580)"/>
    <property type="match status" value="1"/>
</dbReference>
<dbReference type="Pfam" id="PF01019">
    <property type="entry name" value="G_glu_transpept"/>
    <property type="match status" value="1"/>
</dbReference>
<name>A0AAD5JP72_9FUNG</name>
<dbReference type="PANTHER" id="PTHR43881">
    <property type="entry name" value="GAMMA-GLUTAMYLTRANSPEPTIDASE (AFU_ORTHOLOGUE AFUA_4G13580)"/>
    <property type="match status" value="1"/>
</dbReference>
<gene>
    <name evidence="1" type="ORF">BDA99DRAFT_542622</name>
</gene>
<accession>A0AAD5JP72</accession>
<comment type="caution">
    <text evidence="1">The sequence shown here is derived from an EMBL/GenBank/DDBJ whole genome shotgun (WGS) entry which is preliminary data.</text>
</comment>
<dbReference type="InterPro" id="IPR029055">
    <property type="entry name" value="Ntn_hydrolases_N"/>
</dbReference>